<dbReference type="EMBL" id="CAFAAZ010000018">
    <property type="protein sequence ID" value="CAB4827884.1"/>
    <property type="molecule type" value="Genomic_DNA"/>
</dbReference>
<protein>
    <submittedName>
        <fullName evidence="2">Unannotated protein</fullName>
    </submittedName>
</protein>
<keyword evidence="1" id="KW-0812">Transmembrane</keyword>
<feature type="transmembrane region" description="Helical" evidence="1">
    <location>
        <begin position="26"/>
        <end position="49"/>
    </location>
</feature>
<evidence type="ECO:0000256" key="1">
    <source>
        <dbReference type="SAM" id="Phobius"/>
    </source>
</evidence>
<gene>
    <name evidence="2" type="ORF">UFOPK3128_01311</name>
</gene>
<proteinExistence type="predicted"/>
<dbReference type="AlphaFoldDB" id="A0A6J7A577"/>
<accession>A0A6J7A577</accession>
<organism evidence="2">
    <name type="scientific">freshwater metagenome</name>
    <dbReference type="NCBI Taxonomy" id="449393"/>
    <lineage>
        <taxon>unclassified sequences</taxon>
        <taxon>metagenomes</taxon>
        <taxon>ecological metagenomes</taxon>
    </lineage>
</organism>
<keyword evidence="1" id="KW-0472">Membrane</keyword>
<reference evidence="2" key="1">
    <citation type="submission" date="2020-05" db="EMBL/GenBank/DDBJ databases">
        <authorList>
            <person name="Chiriac C."/>
            <person name="Salcher M."/>
            <person name="Ghai R."/>
            <person name="Kavagutti S V."/>
        </authorList>
    </citation>
    <scope>NUCLEOTIDE SEQUENCE</scope>
</reference>
<name>A0A6J7A577_9ZZZZ</name>
<evidence type="ECO:0000313" key="2">
    <source>
        <dbReference type="EMBL" id="CAB4827884.1"/>
    </source>
</evidence>
<keyword evidence="1" id="KW-1133">Transmembrane helix</keyword>
<sequence length="226" mass="23660">MPIGLDSPLSGSVKSRRGGSSTRRKVILGVAGVSVIPFLLSTFAASVTIGTGALEFGQGSQQAIACDENVFIALGEEWHGNPSATDGSDGFFRIRTATISNLNLEACNGRKLRLRMIDGTSAELVLGTTLDAKVLQVNLPKVVPTSNIVDPLELGLTYLTSEGQPIIGTMAANVNLNVSGVSMYDGTPLSSTSADVTFYLDSTSTLVNLDGQVVRRATVETVNNPN</sequence>